<dbReference type="PROSITE" id="PS51355">
    <property type="entry name" value="GLUTATHIONE_PEROXID_3"/>
    <property type="match status" value="1"/>
</dbReference>
<keyword evidence="2" id="KW-0575">Peroxidase</keyword>
<dbReference type="OrthoDB" id="446890at2759"/>
<protein>
    <submittedName>
        <fullName evidence="4">Thioredoxin-like fold</fullName>
    </submittedName>
</protein>
<dbReference type="Proteomes" id="UP000054937">
    <property type="component" value="Unassembled WGS sequence"/>
</dbReference>
<comment type="caution">
    <text evidence="4">The sequence shown here is derived from an EMBL/GenBank/DDBJ whole genome shotgun (WGS) entry which is preliminary data.</text>
</comment>
<dbReference type="EMBL" id="LDAU01000044">
    <property type="protein sequence ID" value="KRX09770.1"/>
    <property type="molecule type" value="Genomic_DNA"/>
</dbReference>
<dbReference type="PANTHER" id="PTHR11592">
    <property type="entry name" value="GLUTATHIONE PEROXIDASE"/>
    <property type="match status" value="1"/>
</dbReference>
<name>A0A0V0R5Z5_PSEPJ</name>
<dbReference type="PANTHER" id="PTHR11592:SF78">
    <property type="entry name" value="GLUTATHIONE PEROXIDASE"/>
    <property type="match status" value="1"/>
</dbReference>
<accession>A0A0V0R5Z5</accession>
<evidence type="ECO:0000256" key="3">
    <source>
        <dbReference type="ARBA" id="ARBA00023002"/>
    </source>
</evidence>
<proteinExistence type="inferred from homology"/>
<dbReference type="PIRSF" id="PIRSF000303">
    <property type="entry name" value="Glutathion_perox"/>
    <property type="match status" value="1"/>
</dbReference>
<reference evidence="4 5" key="1">
    <citation type="journal article" date="2015" name="Sci. Rep.">
        <title>Genome of the facultative scuticociliatosis pathogen Pseudocohnilembus persalinus provides insight into its virulence through horizontal gene transfer.</title>
        <authorList>
            <person name="Xiong J."/>
            <person name="Wang G."/>
            <person name="Cheng J."/>
            <person name="Tian M."/>
            <person name="Pan X."/>
            <person name="Warren A."/>
            <person name="Jiang C."/>
            <person name="Yuan D."/>
            <person name="Miao W."/>
        </authorList>
    </citation>
    <scope>NUCLEOTIDE SEQUENCE [LARGE SCALE GENOMIC DNA]</scope>
    <source>
        <strain evidence="4">36N120E</strain>
    </source>
</reference>
<dbReference type="AlphaFoldDB" id="A0A0V0R5Z5"/>
<dbReference type="Gene3D" id="3.40.30.10">
    <property type="entry name" value="Glutaredoxin"/>
    <property type="match status" value="2"/>
</dbReference>
<evidence type="ECO:0000256" key="2">
    <source>
        <dbReference type="ARBA" id="ARBA00022559"/>
    </source>
</evidence>
<evidence type="ECO:0000256" key="1">
    <source>
        <dbReference type="ARBA" id="ARBA00006926"/>
    </source>
</evidence>
<gene>
    <name evidence="4" type="ORF">PPERSA_02642</name>
</gene>
<dbReference type="InParanoid" id="A0A0V0R5Z5"/>
<dbReference type="GO" id="GO:0006979">
    <property type="term" value="P:response to oxidative stress"/>
    <property type="evidence" value="ECO:0007669"/>
    <property type="project" value="InterPro"/>
</dbReference>
<organism evidence="4 5">
    <name type="scientific">Pseudocohnilembus persalinus</name>
    <name type="common">Ciliate</name>
    <dbReference type="NCBI Taxonomy" id="266149"/>
    <lineage>
        <taxon>Eukaryota</taxon>
        <taxon>Sar</taxon>
        <taxon>Alveolata</taxon>
        <taxon>Ciliophora</taxon>
        <taxon>Intramacronucleata</taxon>
        <taxon>Oligohymenophorea</taxon>
        <taxon>Scuticociliatia</taxon>
        <taxon>Philasterida</taxon>
        <taxon>Pseudocohnilembidae</taxon>
        <taxon>Pseudocohnilembus</taxon>
    </lineage>
</organism>
<dbReference type="GO" id="GO:0004601">
    <property type="term" value="F:peroxidase activity"/>
    <property type="evidence" value="ECO:0007669"/>
    <property type="project" value="UniProtKB-KW"/>
</dbReference>
<keyword evidence="5" id="KW-1185">Reference proteome</keyword>
<comment type="similarity">
    <text evidence="1">Belongs to the glutathione peroxidase family.</text>
</comment>
<evidence type="ECO:0000313" key="5">
    <source>
        <dbReference type="Proteomes" id="UP000054937"/>
    </source>
</evidence>
<evidence type="ECO:0000313" key="4">
    <source>
        <dbReference type="EMBL" id="KRX09770.1"/>
    </source>
</evidence>
<dbReference type="SUPFAM" id="SSF52833">
    <property type="entry name" value="Thioredoxin-like"/>
    <property type="match status" value="1"/>
</dbReference>
<sequence>MQKTKKTLFEYTANLINGEKVSLSKFKDKDAYLLVNVASECDEIQHVVRKKTGAKIKYPMFEKLKVNGDDCHDIYTFLKQNSRLWNEQKGKCEDIRWNFGKFLVDGQGYVKNYYDPDVTPLELEDDIKKLLQKEGKQ</sequence>
<keyword evidence="3" id="KW-0560">Oxidoreductase</keyword>
<dbReference type="InterPro" id="IPR036249">
    <property type="entry name" value="Thioredoxin-like_sf"/>
</dbReference>
<dbReference type="InterPro" id="IPR000889">
    <property type="entry name" value="Glutathione_peroxidase"/>
</dbReference>